<evidence type="ECO:0000256" key="13">
    <source>
        <dbReference type="ARBA" id="ARBA00023237"/>
    </source>
</evidence>
<evidence type="ECO:0000256" key="4">
    <source>
        <dbReference type="ARBA" id="ARBA00022452"/>
    </source>
</evidence>
<dbReference type="EMBL" id="LUUK01000125">
    <property type="protein sequence ID" value="OAI20638.1"/>
    <property type="molecule type" value="Genomic_DNA"/>
</dbReference>
<accession>A0A177NRE1</accession>
<sequence>MKEPNRWQFLKSVVLISGLLQTSALVANPNSEVYQFDIAAGSMTGALSEFSEVSKVDINYPANTVSEVKSRGLKGSYTTEQALQQLLKGSDLSYRITGDNIVTIERSQLAEGKDPTMMPPVQVIGQAVFDATNTGDADYGQPKIGTATKTDTPIFETPISVQVIPKAVLQDQKTTRLKDALENVSGVRAQTTLGLGNGFIVRGFRTGRVFRNGLSASGLSIGAATEFDTANLESVEVLKGPAAILFGRIDPGGLINLVTKKPRDESFYSLEQRFGSYEFYRTEWDATGAVAEDRSVSYRFTGSYQDNNSFRDFNLNDRMLIHPSLTWKPSDATSITVDVEGLYQEHRSDRGLFAIGDRPAPVPTSRSYIEPNDPLDKTSKVNLGFDLSHSFNDQWKLRNRFLATFNDSEDISIKPANAFTVASFLDPTTTNRIYQRNIFAQTVDAETYTSNLDLEGSFEFLGARHKTLSGLDFTRSTGTYWTRGNFIRPISGLGIDIYNPVYGIDPAYFESALATPFPAGINYSYFRDEWYGLYMQDQITLGDSVHILGGGRYDWAKTGRGRGASITSAEAVLPTTRDEGFSPRFGLLYQPWNWLGIYGNWTTSFGANNGVTDSGKSIDPEIGEQFEAGFKTEIFDRRLTATAAYYHLVKQNILTRDQNSADPNAVAPIGEARSQGIEIDISGRITSGLNIIGSYAYTDARITKDNRGLQGHDMNNVPEHSGSLWVKYDVNDNNVLNGWSFGLGLVAAGQRLGDDENTFVLPGYARLDAFTAYSYKLGNKRLIAQFNIRNLLDKAYYESTDPFQNAPPRVGIYPGAPLTAIGSIRLEF</sequence>
<evidence type="ECO:0000256" key="11">
    <source>
        <dbReference type="ARBA" id="ARBA00023136"/>
    </source>
</evidence>
<evidence type="ECO:0000256" key="3">
    <source>
        <dbReference type="ARBA" id="ARBA00022448"/>
    </source>
</evidence>
<dbReference type="InterPro" id="IPR012910">
    <property type="entry name" value="Plug_dom"/>
</dbReference>
<dbReference type="Pfam" id="PF00593">
    <property type="entry name" value="TonB_dep_Rec_b-barrel"/>
    <property type="match status" value="1"/>
</dbReference>
<dbReference type="FunFam" id="2.170.130.10:FF:000001">
    <property type="entry name" value="Catecholate siderophore TonB-dependent receptor"/>
    <property type="match status" value="1"/>
</dbReference>
<comment type="caution">
    <text evidence="18">The sequence shown here is derived from an EMBL/GenBank/DDBJ whole genome shotgun (WGS) entry which is preliminary data.</text>
</comment>
<dbReference type="Proteomes" id="UP000077628">
    <property type="component" value="Unassembled WGS sequence"/>
</dbReference>
<feature type="chain" id="PRO_5008069454" evidence="16">
    <location>
        <begin position="27"/>
        <end position="828"/>
    </location>
</feature>
<keyword evidence="9" id="KW-0406">Ion transport</keyword>
<dbReference type="InterPro" id="IPR010105">
    <property type="entry name" value="TonB_sidphr_rcpt"/>
</dbReference>
<keyword evidence="4 14" id="KW-1134">Transmembrane beta strand</keyword>
<evidence type="ECO:0000256" key="14">
    <source>
        <dbReference type="PROSITE-ProRule" id="PRU01360"/>
    </source>
</evidence>
<evidence type="ECO:0000256" key="15">
    <source>
        <dbReference type="RuleBase" id="RU003357"/>
    </source>
</evidence>
<dbReference type="PANTHER" id="PTHR32552">
    <property type="entry name" value="FERRICHROME IRON RECEPTOR-RELATED"/>
    <property type="match status" value="1"/>
</dbReference>
<evidence type="ECO:0000256" key="2">
    <source>
        <dbReference type="ARBA" id="ARBA00009810"/>
    </source>
</evidence>
<evidence type="ECO:0000256" key="5">
    <source>
        <dbReference type="ARBA" id="ARBA00022496"/>
    </source>
</evidence>
<name>A0A177NRE1_9GAMM</name>
<dbReference type="CDD" id="cd01347">
    <property type="entry name" value="ligand_gated_channel"/>
    <property type="match status" value="1"/>
</dbReference>
<dbReference type="FunFam" id="2.40.170.20:FF:000005">
    <property type="entry name" value="TonB-dependent siderophore receptor"/>
    <property type="match status" value="1"/>
</dbReference>
<evidence type="ECO:0000313" key="18">
    <source>
        <dbReference type="EMBL" id="OAI20638.1"/>
    </source>
</evidence>
<reference evidence="19" key="1">
    <citation type="submission" date="2016-03" db="EMBL/GenBank/DDBJ databases">
        <authorList>
            <person name="Heylen K."/>
            <person name="De Vos P."/>
            <person name="Vekeman B."/>
        </authorList>
    </citation>
    <scope>NUCLEOTIDE SEQUENCE [LARGE SCALE GENOMIC DNA]</scope>
    <source>
        <strain evidence="19">R-45383</strain>
    </source>
</reference>
<feature type="domain" description="Secretin/TonB short N-terminal" evidence="17">
    <location>
        <begin position="56"/>
        <end position="107"/>
    </location>
</feature>
<organism evidence="18 19">
    <name type="scientific">Methylomonas koyamae</name>
    <dbReference type="NCBI Taxonomy" id="702114"/>
    <lineage>
        <taxon>Bacteria</taxon>
        <taxon>Pseudomonadati</taxon>
        <taxon>Pseudomonadota</taxon>
        <taxon>Gammaproteobacteria</taxon>
        <taxon>Methylococcales</taxon>
        <taxon>Methylococcaceae</taxon>
        <taxon>Methylomonas</taxon>
    </lineage>
</organism>
<proteinExistence type="inferred from homology"/>
<keyword evidence="12" id="KW-0675">Receptor</keyword>
<dbReference type="STRING" id="702114.A1355_23870"/>
<keyword evidence="8" id="KW-0408">Iron</keyword>
<comment type="subcellular location">
    <subcellularLocation>
        <location evidence="1 14">Cell outer membrane</location>
        <topology evidence="1 14">Multi-pass membrane protein</topology>
    </subcellularLocation>
</comment>
<keyword evidence="7 16" id="KW-0732">Signal</keyword>
<dbReference type="GO" id="GO:0009279">
    <property type="term" value="C:cell outer membrane"/>
    <property type="evidence" value="ECO:0007669"/>
    <property type="project" value="UniProtKB-SubCell"/>
</dbReference>
<keyword evidence="10 15" id="KW-0798">TonB box</keyword>
<evidence type="ECO:0000256" key="9">
    <source>
        <dbReference type="ARBA" id="ARBA00023065"/>
    </source>
</evidence>
<dbReference type="Pfam" id="PF07660">
    <property type="entry name" value="STN"/>
    <property type="match status" value="1"/>
</dbReference>
<dbReference type="GO" id="GO:0015891">
    <property type="term" value="P:siderophore transport"/>
    <property type="evidence" value="ECO:0007669"/>
    <property type="project" value="InterPro"/>
</dbReference>
<evidence type="ECO:0000256" key="12">
    <source>
        <dbReference type="ARBA" id="ARBA00023170"/>
    </source>
</evidence>
<keyword evidence="3 14" id="KW-0813">Transport</keyword>
<evidence type="ECO:0000259" key="17">
    <source>
        <dbReference type="SMART" id="SM00965"/>
    </source>
</evidence>
<dbReference type="Pfam" id="PF07715">
    <property type="entry name" value="Plug"/>
    <property type="match status" value="1"/>
</dbReference>
<dbReference type="InterPro" id="IPR039426">
    <property type="entry name" value="TonB-dep_rcpt-like"/>
</dbReference>
<keyword evidence="6 14" id="KW-0812">Transmembrane</keyword>
<comment type="similarity">
    <text evidence="2 14 15">Belongs to the TonB-dependent receptor family.</text>
</comment>
<dbReference type="InterPro" id="IPR037066">
    <property type="entry name" value="Plug_dom_sf"/>
</dbReference>
<dbReference type="Gene3D" id="2.40.170.20">
    <property type="entry name" value="TonB-dependent receptor, beta-barrel domain"/>
    <property type="match status" value="1"/>
</dbReference>
<dbReference type="InterPro" id="IPR011662">
    <property type="entry name" value="Secretin/TonB_short_N"/>
</dbReference>
<dbReference type="GO" id="GO:0015344">
    <property type="term" value="F:siderophore uptake transmembrane transporter activity"/>
    <property type="evidence" value="ECO:0007669"/>
    <property type="project" value="TreeGrafter"/>
</dbReference>
<dbReference type="PROSITE" id="PS52016">
    <property type="entry name" value="TONB_DEPENDENT_REC_3"/>
    <property type="match status" value="1"/>
</dbReference>
<keyword evidence="11 14" id="KW-0472">Membrane</keyword>
<keyword evidence="5" id="KW-0410">Iron transport</keyword>
<gene>
    <name evidence="18" type="ORF">A1355_23870</name>
</gene>
<evidence type="ECO:0000256" key="16">
    <source>
        <dbReference type="SAM" id="SignalP"/>
    </source>
</evidence>
<dbReference type="Gene3D" id="2.170.130.10">
    <property type="entry name" value="TonB-dependent receptor, plug domain"/>
    <property type="match status" value="1"/>
</dbReference>
<keyword evidence="13 14" id="KW-0998">Cell outer membrane</keyword>
<evidence type="ECO:0000256" key="7">
    <source>
        <dbReference type="ARBA" id="ARBA00022729"/>
    </source>
</evidence>
<dbReference type="GO" id="GO:0038023">
    <property type="term" value="F:signaling receptor activity"/>
    <property type="evidence" value="ECO:0007669"/>
    <property type="project" value="InterPro"/>
</dbReference>
<dbReference type="InterPro" id="IPR036942">
    <property type="entry name" value="Beta-barrel_TonB_sf"/>
</dbReference>
<dbReference type="NCBIfam" id="TIGR01783">
    <property type="entry name" value="TonB-siderophor"/>
    <property type="match status" value="1"/>
</dbReference>
<evidence type="ECO:0000256" key="10">
    <source>
        <dbReference type="ARBA" id="ARBA00023077"/>
    </source>
</evidence>
<dbReference type="Gene3D" id="3.55.50.30">
    <property type="match status" value="1"/>
</dbReference>
<protein>
    <submittedName>
        <fullName evidence="18">Ligand-gated channel</fullName>
    </submittedName>
</protein>
<evidence type="ECO:0000313" key="19">
    <source>
        <dbReference type="Proteomes" id="UP000077628"/>
    </source>
</evidence>
<keyword evidence="19" id="KW-1185">Reference proteome</keyword>
<dbReference type="SUPFAM" id="SSF56935">
    <property type="entry name" value="Porins"/>
    <property type="match status" value="1"/>
</dbReference>
<evidence type="ECO:0000256" key="8">
    <source>
        <dbReference type="ARBA" id="ARBA00023004"/>
    </source>
</evidence>
<dbReference type="AlphaFoldDB" id="A0A177NRE1"/>
<dbReference type="SMART" id="SM00965">
    <property type="entry name" value="STN"/>
    <property type="match status" value="1"/>
</dbReference>
<feature type="signal peptide" evidence="16">
    <location>
        <begin position="1"/>
        <end position="26"/>
    </location>
</feature>
<dbReference type="InterPro" id="IPR000531">
    <property type="entry name" value="Beta-barrel_TonB"/>
</dbReference>
<evidence type="ECO:0000256" key="1">
    <source>
        <dbReference type="ARBA" id="ARBA00004571"/>
    </source>
</evidence>
<evidence type="ECO:0000256" key="6">
    <source>
        <dbReference type="ARBA" id="ARBA00022692"/>
    </source>
</evidence>
<dbReference type="PANTHER" id="PTHR32552:SF68">
    <property type="entry name" value="FERRICHROME OUTER MEMBRANE TRANSPORTER_PHAGE RECEPTOR"/>
    <property type="match status" value="1"/>
</dbReference>